<gene>
    <name evidence="1" type="ORF">H4R21_001171</name>
</gene>
<keyword evidence="2" id="KW-1185">Reference proteome</keyword>
<comment type="caution">
    <text evidence="1">The sequence shown here is derived from an EMBL/GenBank/DDBJ whole genome shotgun (WGS) entry which is preliminary data.</text>
</comment>
<dbReference type="EMBL" id="JANBUN010000221">
    <property type="protein sequence ID" value="KAJ2805684.1"/>
    <property type="molecule type" value="Genomic_DNA"/>
</dbReference>
<evidence type="ECO:0000313" key="1">
    <source>
        <dbReference type="EMBL" id="KAJ2805684.1"/>
    </source>
</evidence>
<proteinExistence type="predicted"/>
<accession>A0ACC1LC38</accession>
<protein>
    <submittedName>
        <fullName evidence="1">Uncharacterized protein</fullName>
    </submittedName>
</protein>
<organism evidence="1 2">
    <name type="scientific">Coemansia helicoidea</name>
    <dbReference type="NCBI Taxonomy" id="1286919"/>
    <lineage>
        <taxon>Eukaryota</taxon>
        <taxon>Fungi</taxon>
        <taxon>Fungi incertae sedis</taxon>
        <taxon>Zoopagomycota</taxon>
        <taxon>Kickxellomycotina</taxon>
        <taxon>Kickxellomycetes</taxon>
        <taxon>Kickxellales</taxon>
        <taxon>Kickxellaceae</taxon>
        <taxon>Coemansia</taxon>
    </lineage>
</organism>
<reference evidence="1" key="1">
    <citation type="submission" date="2022-07" db="EMBL/GenBank/DDBJ databases">
        <title>Phylogenomic reconstructions and comparative analyses of Kickxellomycotina fungi.</title>
        <authorList>
            <person name="Reynolds N.K."/>
            <person name="Stajich J.E."/>
            <person name="Barry K."/>
            <person name="Grigoriev I.V."/>
            <person name="Crous P."/>
            <person name="Smith M.E."/>
        </authorList>
    </citation>
    <scope>NUCLEOTIDE SEQUENCE</scope>
    <source>
        <strain evidence="1">BCRC 34780</strain>
    </source>
</reference>
<sequence length="592" mass="62171">MAADLATAPVYLQQQQQQQFYPAAAAGGQPFLPQLLAPQVGVPGGLIAGAVPGGLFLGNPFAPQALMPLDPSVNGLLAAQTAIASAPAADASAEATADTAADESATAESAPADEEATTTLRHKSKAAGKTAKAHAAASRKAKAAASSIDDDSAEPAAETADAVDTDAAETGVRRKSRGARKAAASGAKSGRGGRKAALGDDDVETEADDDDFINIRHYKASVTAAADDDDALSADALDAQSEYKPAGSGLLPRPRGSLREEAARAREEASLGARDAVLSEIRVQASADAAQEASSMLHLEGNTIVRDEEASASRIRDSYETVRAYSRESPQHVYIDDAPRARAGDEEGRASTATGRYADRYAENTSTWDVKHAVAWANSRSYDRDEAQSSYHPYDTYSDASYNHGASPYADGDRDSSMSDNTYTHTYDDNTYTHTYGDNAYTHTYGDNTYTYTRTYADNSDSYDGHPNGSEHTGESQGAPYNLVNRHADSIFASDASAALSSAADNSLRAVNDLDPLSYATQGCSFRSNLPLSAPPDAPRPEQPSIMIIGLPPQPTQPAVMRSVAPSTSTIMVTKLVTPSVKVIVASDSDED</sequence>
<name>A0ACC1LC38_9FUNG</name>
<dbReference type="Proteomes" id="UP001140087">
    <property type="component" value="Unassembled WGS sequence"/>
</dbReference>
<evidence type="ECO:0000313" key="2">
    <source>
        <dbReference type="Proteomes" id="UP001140087"/>
    </source>
</evidence>